<gene>
    <name evidence="4" type="ORF">TJEJU_2724</name>
</gene>
<evidence type="ECO:0000256" key="2">
    <source>
        <dbReference type="ARBA" id="ARBA00022737"/>
    </source>
</evidence>
<dbReference type="SUPFAM" id="SSF52821">
    <property type="entry name" value="Rhodanese/Cell cycle control phosphatase"/>
    <property type="match status" value="2"/>
</dbReference>
<dbReference type="GO" id="GO:0004792">
    <property type="term" value="F:thiosulfate-cyanide sulfurtransferase activity"/>
    <property type="evidence" value="ECO:0007669"/>
    <property type="project" value="TreeGrafter"/>
</dbReference>
<keyword evidence="2" id="KW-0677">Repeat</keyword>
<sequence>MMLKVDKSIVSVQWLHENIDNNDLIIFDATIPKVTSNTVSNTKKEIIPNAIFFDLKGVFLDKDGKFPNTFPETSYFEEKVQEIGVNKNSCIVVYDDLGIYSSARVWFLFKTFGFNNIAVLDGGLPEWKNQNLPVVEEFVTKLNKGNFKAEFQSEKVTFTKDVLSNIEKQNYCLADARSKERFYAEVKEPREGLRGGHIPGSCSLPHTELKENGKMKTMSELKAIFKAINPTDKSYMFSCGTGITACILALGLELTGQDNYTIYDGSWTEWGSTLNLPIEK</sequence>
<evidence type="ECO:0000259" key="3">
    <source>
        <dbReference type="PROSITE" id="PS50206"/>
    </source>
</evidence>
<dbReference type="PROSITE" id="PS50206">
    <property type="entry name" value="RHODANESE_3"/>
    <property type="match status" value="2"/>
</dbReference>
<dbReference type="CDD" id="cd01448">
    <property type="entry name" value="TST_Repeat_1"/>
    <property type="match status" value="1"/>
</dbReference>
<dbReference type="AlphaFoldDB" id="A0A238UB24"/>
<dbReference type="Proteomes" id="UP000215214">
    <property type="component" value="Chromosome TJEJU"/>
</dbReference>
<proteinExistence type="predicted"/>
<dbReference type="EMBL" id="LT899436">
    <property type="protein sequence ID" value="SNR16403.1"/>
    <property type="molecule type" value="Genomic_DNA"/>
</dbReference>
<dbReference type="InterPro" id="IPR045078">
    <property type="entry name" value="TST/MPST-like"/>
</dbReference>
<accession>A0A238UB24</accession>
<dbReference type="CDD" id="cd01449">
    <property type="entry name" value="TST_Repeat_2"/>
    <property type="match status" value="1"/>
</dbReference>
<dbReference type="OrthoDB" id="9770030at2"/>
<organism evidence="4 5">
    <name type="scientific">Tenacibaculum jejuense</name>
    <dbReference type="NCBI Taxonomy" id="584609"/>
    <lineage>
        <taxon>Bacteria</taxon>
        <taxon>Pseudomonadati</taxon>
        <taxon>Bacteroidota</taxon>
        <taxon>Flavobacteriia</taxon>
        <taxon>Flavobacteriales</taxon>
        <taxon>Flavobacteriaceae</taxon>
        <taxon>Tenacibaculum</taxon>
    </lineage>
</organism>
<keyword evidence="5" id="KW-1185">Reference proteome</keyword>
<reference evidence="4 5" key="1">
    <citation type="submission" date="2017-07" db="EMBL/GenBank/DDBJ databases">
        <authorList>
            <person name="Sun Z.S."/>
            <person name="Albrecht U."/>
            <person name="Echele G."/>
            <person name="Lee C.C."/>
        </authorList>
    </citation>
    <scope>NUCLEOTIDE SEQUENCE [LARGE SCALE GENOMIC DNA]</scope>
    <source>
        <strain evidence="5">type strain: KCTC 22618</strain>
    </source>
</reference>
<keyword evidence="1 4" id="KW-0808">Transferase</keyword>
<evidence type="ECO:0000313" key="4">
    <source>
        <dbReference type="EMBL" id="SNR16403.1"/>
    </source>
</evidence>
<dbReference type="Pfam" id="PF00581">
    <property type="entry name" value="Rhodanese"/>
    <property type="match status" value="2"/>
</dbReference>
<dbReference type="PANTHER" id="PTHR11364">
    <property type="entry name" value="THIOSULFATE SULFERTANSFERASE"/>
    <property type="match status" value="1"/>
</dbReference>
<dbReference type="InterPro" id="IPR036873">
    <property type="entry name" value="Rhodanese-like_dom_sf"/>
</dbReference>
<feature type="domain" description="Rhodanese" evidence="3">
    <location>
        <begin position="47"/>
        <end position="136"/>
    </location>
</feature>
<feature type="domain" description="Rhodanese" evidence="3">
    <location>
        <begin position="167"/>
        <end position="279"/>
    </location>
</feature>
<evidence type="ECO:0000256" key="1">
    <source>
        <dbReference type="ARBA" id="ARBA00022679"/>
    </source>
</evidence>
<protein>
    <submittedName>
        <fullName evidence="4">Thiosulfate sulfurtransferase, rhodanese</fullName>
    </submittedName>
</protein>
<dbReference type="KEGG" id="tje:TJEJU_2724"/>
<dbReference type="InterPro" id="IPR001763">
    <property type="entry name" value="Rhodanese-like_dom"/>
</dbReference>
<evidence type="ECO:0000313" key="5">
    <source>
        <dbReference type="Proteomes" id="UP000215214"/>
    </source>
</evidence>
<name>A0A238UB24_9FLAO</name>
<dbReference type="Gene3D" id="3.40.250.10">
    <property type="entry name" value="Rhodanese-like domain"/>
    <property type="match status" value="2"/>
</dbReference>
<dbReference type="RefSeq" id="WP_095072913.1">
    <property type="nucleotide sequence ID" value="NZ_LT899436.1"/>
</dbReference>
<dbReference type="PANTHER" id="PTHR11364:SF27">
    <property type="entry name" value="SULFURTRANSFERASE"/>
    <property type="match status" value="1"/>
</dbReference>
<dbReference type="SMART" id="SM00450">
    <property type="entry name" value="RHOD"/>
    <property type="match status" value="2"/>
</dbReference>